<dbReference type="EMBL" id="RYZI01000038">
    <property type="protein sequence ID" value="RWA12955.1"/>
    <property type="molecule type" value="Genomic_DNA"/>
</dbReference>
<sequence length="158" mass="16429">MAPYTMKIKIDDPVSEVTYIASARLSGDGYVTATGSNVPARTTSNGASLLKGGGHEGLFIATFFAVSGCSKNLLVWSSMSAKSDGQVIVQIAFIDSHKSITAVPDLCYKNPSALGLTDGKAQATGVLHGDQVTFTAELTGYDATYPDATATITIEDLS</sequence>
<evidence type="ECO:0000313" key="1">
    <source>
        <dbReference type="EMBL" id="RWA12955.1"/>
    </source>
</evidence>
<dbReference type="Proteomes" id="UP000286045">
    <property type="component" value="Unassembled WGS sequence"/>
</dbReference>
<keyword evidence="2" id="KW-1185">Reference proteome</keyword>
<organism evidence="1 2">
    <name type="scientific">Xylaria grammica</name>
    <dbReference type="NCBI Taxonomy" id="363999"/>
    <lineage>
        <taxon>Eukaryota</taxon>
        <taxon>Fungi</taxon>
        <taxon>Dikarya</taxon>
        <taxon>Ascomycota</taxon>
        <taxon>Pezizomycotina</taxon>
        <taxon>Sordariomycetes</taxon>
        <taxon>Xylariomycetidae</taxon>
        <taxon>Xylariales</taxon>
        <taxon>Xylariaceae</taxon>
        <taxon>Xylaria</taxon>
    </lineage>
</organism>
<accession>A0A439DEZ3</accession>
<dbReference type="AlphaFoldDB" id="A0A439DEZ3"/>
<proteinExistence type="predicted"/>
<comment type="caution">
    <text evidence="1">The sequence shown here is derived from an EMBL/GenBank/DDBJ whole genome shotgun (WGS) entry which is preliminary data.</text>
</comment>
<name>A0A439DEZ3_9PEZI</name>
<evidence type="ECO:0000313" key="2">
    <source>
        <dbReference type="Proteomes" id="UP000286045"/>
    </source>
</evidence>
<reference evidence="1 2" key="1">
    <citation type="submission" date="2018-12" db="EMBL/GenBank/DDBJ databases">
        <title>Draft genome sequence of Xylaria grammica IHI A82.</title>
        <authorList>
            <person name="Buettner E."/>
            <person name="Kellner H."/>
        </authorList>
    </citation>
    <scope>NUCLEOTIDE SEQUENCE [LARGE SCALE GENOMIC DNA]</scope>
    <source>
        <strain evidence="1 2">IHI A82</strain>
    </source>
</reference>
<gene>
    <name evidence="1" type="ORF">EKO27_g2165</name>
</gene>
<protein>
    <submittedName>
        <fullName evidence="1">Uncharacterized protein</fullName>
    </submittedName>
</protein>